<evidence type="ECO:0000256" key="4">
    <source>
        <dbReference type="ARBA" id="ARBA00038509"/>
    </source>
</evidence>
<dbReference type="GO" id="GO:0006457">
    <property type="term" value="P:protein folding"/>
    <property type="evidence" value="ECO:0007669"/>
    <property type="project" value="InterPro"/>
</dbReference>
<dbReference type="PROSITE" id="PS50072">
    <property type="entry name" value="CSA_PPIASE_2"/>
    <property type="match status" value="1"/>
</dbReference>
<dbReference type="PANTHER" id="PTHR45625">
    <property type="entry name" value="PEPTIDYL-PROLYL CIS-TRANS ISOMERASE-RELATED"/>
    <property type="match status" value="1"/>
</dbReference>
<dbReference type="VEuPathDB" id="FungiDB:PHYBLDRAFT_114253"/>
<dbReference type="Pfam" id="PF00160">
    <property type="entry name" value="Pro_isomerase"/>
    <property type="match status" value="1"/>
</dbReference>
<proteinExistence type="inferred from homology"/>
<dbReference type="SUPFAM" id="SSF50891">
    <property type="entry name" value="Cyclophilin-like"/>
    <property type="match status" value="1"/>
</dbReference>
<keyword evidence="13" id="KW-1185">Reference proteome</keyword>
<feature type="domain" description="PPIase cyclophilin-type" evidence="11">
    <location>
        <begin position="18"/>
        <end position="166"/>
    </location>
</feature>
<dbReference type="Proteomes" id="UP000077315">
    <property type="component" value="Unassembled WGS sequence"/>
</dbReference>
<dbReference type="InterPro" id="IPR002130">
    <property type="entry name" value="Cyclophilin-type_PPIase_dom"/>
</dbReference>
<evidence type="ECO:0000256" key="9">
    <source>
        <dbReference type="ARBA" id="ARBA00083804"/>
    </source>
</evidence>
<accession>A0A167M2C5</accession>
<evidence type="ECO:0000256" key="10">
    <source>
        <dbReference type="SAM" id="MobiDB-lite"/>
    </source>
</evidence>
<dbReference type="STRING" id="763407.A0A167M2C5"/>
<evidence type="ECO:0000259" key="11">
    <source>
        <dbReference type="PROSITE" id="PS50072"/>
    </source>
</evidence>
<dbReference type="AlphaFoldDB" id="A0A167M2C5"/>
<protein>
    <recommendedName>
        <fullName evidence="7">Peptidyl-prolyl isomerase CWC27</fullName>
    </recommendedName>
    <alternativeName>
        <fullName evidence="6">Peptidyl-prolyl isomerase cwc27</fullName>
    </alternativeName>
    <alternativeName>
        <fullName evidence="8 9">Rotamase CWC27</fullName>
    </alternativeName>
</protein>
<dbReference type="FunFam" id="2.40.100.10:FF:000007">
    <property type="entry name" value="Peptidyl-prolyl cis-trans isomerase CWC27 homolog"/>
    <property type="match status" value="1"/>
</dbReference>
<evidence type="ECO:0000313" key="13">
    <source>
        <dbReference type="Proteomes" id="UP000077315"/>
    </source>
</evidence>
<evidence type="ECO:0000256" key="7">
    <source>
        <dbReference type="ARBA" id="ARBA00071024"/>
    </source>
</evidence>
<dbReference type="CDD" id="cd01925">
    <property type="entry name" value="cyclophilin_CeCYP16-like"/>
    <property type="match status" value="1"/>
</dbReference>
<dbReference type="PANTHER" id="PTHR45625:SF6">
    <property type="entry name" value="SPLICEOSOME-ASSOCIATED PROTEIN CWC27 HOMOLOG"/>
    <property type="match status" value="1"/>
</dbReference>
<feature type="compositionally biased region" description="Basic and acidic residues" evidence="10">
    <location>
        <begin position="250"/>
        <end position="281"/>
    </location>
</feature>
<dbReference type="PROSITE" id="PS00170">
    <property type="entry name" value="CSA_PPIASE_1"/>
    <property type="match status" value="1"/>
</dbReference>
<comment type="catalytic activity">
    <reaction evidence="1">
        <text>[protein]-peptidylproline (omega=180) = [protein]-peptidylproline (omega=0)</text>
        <dbReference type="Rhea" id="RHEA:16237"/>
        <dbReference type="Rhea" id="RHEA-COMP:10747"/>
        <dbReference type="Rhea" id="RHEA-COMP:10748"/>
        <dbReference type="ChEBI" id="CHEBI:83833"/>
        <dbReference type="ChEBI" id="CHEBI:83834"/>
        <dbReference type="EC" id="5.2.1.8"/>
    </reaction>
</comment>
<comment type="similarity">
    <text evidence="4">Belongs to the cyclophilin-type PPIase family. CWC27 subfamily.</text>
</comment>
<evidence type="ECO:0000313" key="12">
    <source>
        <dbReference type="EMBL" id="OAD71569.1"/>
    </source>
</evidence>
<dbReference type="InterPro" id="IPR044666">
    <property type="entry name" value="Cyclophilin_A-like"/>
</dbReference>
<comment type="function">
    <text evidence="5">PPIases accelerate the folding of proteins. It catalyzes the cis-trans isomerization of proline imidic peptide bonds in oligopeptides. Involved in pre-mRNA splicing.</text>
</comment>
<dbReference type="RefSeq" id="XP_018289609.1">
    <property type="nucleotide sequence ID" value="XM_018428380.1"/>
</dbReference>
<dbReference type="InParanoid" id="A0A167M2C5"/>
<dbReference type="FunCoup" id="A0A167M2C5">
    <property type="interactions" value="339"/>
</dbReference>
<keyword evidence="3" id="KW-0539">Nucleus</keyword>
<evidence type="ECO:0000256" key="3">
    <source>
        <dbReference type="ARBA" id="ARBA00023242"/>
    </source>
</evidence>
<dbReference type="GO" id="GO:0071013">
    <property type="term" value="C:catalytic step 2 spliceosome"/>
    <property type="evidence" value="ECO:0007669"/>
    <property type="project" value="TreeGrafter"/>
</dbReference>
<dbReference type="GO" id="GO:0003755">
    <property type="term" value="F:peptidyl-prolyl cis-trans isomerase activity"/>
    <property type="evidence" value="ECO:0007669"/>
    <property type="project" value="UniProtKB-EC"/>
</dbReference>
<reference evidence="13" key="1">
    <citation type="submission" date="2015-06" db="EMBL/GenBank/DDBJ databases">
        <title>Expansion of signal transduction pathways in fungi by whole-genome duplication.</title>
        <authorList>
            <consortium name="DOE Joint Genome Institute"/>
            <person name="Corrochano L.M."/>
            <person name="Kuo A."/>
            <person name="Marcet-Houben M."/>
            <person name="Polaino S."/>
            <person name="Salamov A."/>
            <person name="Villalobos J.M."/>
            <person name="Alvarez M.I."/>
            <person name="Avalos J."/>
            <person name="Benito E.P."/>
            <person name="Benoit I."/>
            <person name="Burger G."/>
            <person name="Camino L.P."/>
            <person name="Canovas D."/>
            <person name="Cerda-Olmedo E."/>
            <person name="Cheng J.-F."/>
            <person name="Dominguez A."/>
            <person name="Elias M."/>
            <person name="Eslava A.P."/>
            <person name="Glaser F."/>
            <person name="Grimwood J."/>
            <person name="Gutierrez G."/>
            <person name="Heitman J."/>
            <person name="Henrissat B."/>
            <person name="Iturriaga E.A."/>
            <person name="Lang B.F."/>
            <person name="Lavin J.L."/>
            <person name="Lee S."/>
            <person name="Li W."/>
            <person name="Lindquist E."/>
            <person name="Lopez-Garcia S."/>
            <person name="Luque E.M."/>
            <person name="Marcos A.T."/>
            <person name="Martin J."/>
            <person name="McCluskey K."/>
            <person name="Medina H.R."/>
            <person name="Miralles-Duran A."/>
            <person name="Miyazaki A."/>
            <person name="Munoz-Torres E."/>
            <person name="Oguiza J.A."/>
            <person name="Ohm R."/>
            <person name="Olmedo M."/>
            <person name="Orejas M."/>
            <person name="Ortiz-Castellanos L."/>
            <person name="Pisabarro A.G."/>
            <person name="Rodriguez-Romero J."/>
            <person name="Ruiz-Herrera J."/>
            <person name="Ruiz-Vazquez R."/>
            <person name="Sanz C."/>
            <person name="Schackwitz W."/>
            <person name="Schmutz J."/>
            <person name="Shahriari M."/>
            <person name="Shelest E."/>
            <person name="Silva-Franco F."/>
            <person name="Soanes D."/>
            <person name="Syed K."/>
            <person name="Tagua V.G."/>
            <person name="Talbot N.J."/>
            <person name="Thon M."/>
            <person name="De vries R.P."/>
            <person name="Wiebenga A."/>
            <person name="Yadav J.S."/>
            <person name="Braun E.L."/>
            <person name="Baker S."/>
            <person name="Garre V."/>
            <person name="Horwitz B."/>
            <person name="Torres-Martinez S."/>
            <person name="Idnurm A."/>
            <person name="Herrera-Estrella A."/>
            <person name="Gabaldon T."/>
            <person name="Grigoriev I.V."/>
        </authorList>
    </citation>
    <scope>NUCLEOTIDE SEQUENCE [LARGE SCALE GENOMIC DNA]</scope>
    <source>
        <strain evidence="13">NRRL 1555(-)</strain>
    </source>
</reference>
<dbReference type="PRINTS" id="PR00153">
    <property type="entry name" value="CSAPPISMRASE"/>
</dbReference>
<evidence type="ECO:0000256" key="6">
    <source>
        <dbReference type="ARBA" id="ARBA00067721"/>
    </source>
</evidence>
<evidence type="ECO:0000256" key="1">
    <source>
        <dbReference type="ARBA" id="ARBA00000971"/>
    </source>
</evidence>
<sequence length="335" mass="38166">MSNVYTLEPQTNAKVILHTTAGDVEIELWGKETPLAARNFLQLCMEGYYDNTIFHRIVPHFIIQGGDPTGTGHGGESIYDESFPDEFHSRLRFIRRGLVGMANNGENDNGSQFFITLDRTDELTKKHTLFGRIGGDTIFNVMTMAEMEVDENERPLYPPRIKSTEIVLNPFDDIIPRISEREKMVAKAIEMQKAEHLNAAKRRKKEKKQLNLLSFGEEAAEFEPPAELAPSKMKSSHDFLPEVEENTIEETPKENIEKAAENTEKNVEEKIKDRPEKEESKKSKRKHVDKKTLQKQPETESYRLAHNATEEVFTGFSQSQSAEFVKPAVASVTPR</sequence>
<feature type="region of interest" description="Disordered" evidence="10">
    <location>
        <begin position="244"/>
        <end position="335"/>
    </location>
</feature>
<evidence type="ECO:0000256" key="5">
    <source>
        <dbReference type="ARBA" id="ARBA00055615"/>
    </source>
</evidence>
<dbReference type="OrthoDB" id="442970at2759"/>
<gene>
    <name evidence="12" type="ORF">PHYBLDRAFT_114253</name>
</gene>
<dbReference type="InterPro" id="IPR020892">
    <property type="entry name" value="Cyclophilin-type_PPIase_CS"/>
</dbReference>
<evidence type="ECO:0000256" key="8">
    <source>
        <dbReference type="ARBA" id="ARBA00082698"/>
    </source>
</evidence>
<dbReference type="EMBL" id="KV440985">
    <property type="protein sequence ID" value="OAD71569.1"/>
    <property type="molecule type" value="Genomic_DNA"/>
</dbReference>
<dbReference type="InterPro" id="IPR029000">
    <property type="entry name" value="Cyclophilin-like_dom_sf"/>
</dbReference>
<organism evidence="12 13">
    <name type="scientific">Phycomyces blakesleeanus (strain ATCC 8743b / DSM 1359 / FGSC 10004 / NBRC 33097 / NRRL 1555)</name>
    <dbReference type="NCBI Taxonomy" id="763407"/>
    <lineage>
        <taxon>Eukaryota</taxon>
        <taxon>Fungi</taxon>
        <taxon>Fungi incertae sedis</taxon>
        <taxon>Mucoromycota</taxon>
        <taxon>Mucoromycotina</taxon>
        <taxon>Mucoromycetes</taxon>
        <taxon>Mucorales</taxon>
        <taxon>Phycomycetaceae</taxon>
        <taxon>Phycomyces</taxon>
    </lineage>
</organism>
<name>A0A167M2C5_PHYB8</name>
<comment type="subcellular location">
    <subcellularLocation>
        <location evidence="2">Nucleus</location>
    </subcellularLocation>
</comment>
<dbReference type="GeneID" id="28989286"/>
<evidence type="ECO:0000256" key="2">
    <source>
        <dbReference type="ARBA" id="ARBA00004123"/>
    </source>
</evidence>
<dbReference type="Gene3D" id="2.40.100.10">
    <property type="entry name" value="Cyclophilin-like"/>
    <property type="match status" value="1"/>
</dbReference>